<evidence type="ECO:0000256" key="1">
    <source>
        <dbReference type="SAM" id="MobiDB-lite"/>
    </source>
</evidence>
<sequence length="269" mass="30787">MEGVRGFSGKKVLPKFRTQTRGNCIYVAATTWMEASLRIAGITVELSPEDLEDKERNLLDRVHDRTLNCLKVLKEVGICSKHDYEKKQGAFKELGMVVQIVDCVTYSVRNVRPFSFLLLDSCKKALESIRTCPLLFVFHIDTNYYAYVQRFGQLPILSYGKFEEGKMEGHAACGTGFGVEEIVPFWEFMNSAGKNFLAGGFGRILPHDVYHVYEHDGIIVRRPVRRNKRSRECFKDGDDSDGDLPPTKKQKRDEVYLMHQDNVMPPHMP</sequence>
<evidence type="ECO:0000313" key="2">
    <source>
        <dbReference type="EMBL" id="RLN40455.1"/>
    </source>
</evidence>
<dbReference type="SUPFAM" id="SSF54001">
    <property type="entry name" value="Cysteine proteinases"/>
    <property type="match status" value="1"/>
</dbReference>
<protein>
    <recommendedName>
        <fullName evidence="4">Peptidase C1A papain C-terminal domain-containing protein</fullName>
    </recommendedName>
</protein>
<proteinExistence type="predicted"/>
<gene>
    <name evidence="2" type="ORF">C2845_PM01G07070</name>
</gene>
<name>A0A3L6TLU0_PANMI</name>
<dbReference type="InterPro" id="IPR038765">
    <property type="entry name" value="Papain-like_cys_pep_sf"/>
</dbReference>
<comment type="caution">
    <text evidence="2">The sequence shown here is derived from an EMBL/GenBank/DDBJ whole genome shotgun (WGS) entry which is preliminary data.</text>
</comment>
<dbReference type="AlphaFoldDB" id="A0A3L6TLU0"/>
<evidence type="ECO:0000313" key="3">
    <source>
        <dbReference type="Proteomes" id="UP000275267"/>
    </source>
</evidence>
<reference evidence="3" key="1">
    <citation type="journal article" date="2019" name="Nat. Commun.">
        <title>The genome of broomcorn millet.</title>
        <authorList>
            <person name="Zou C."/>
            <person name="Miki D."/>
            <person name="Li D."/>
            <person name="Tang Q."/>
            <person name="Xiao L."/>
            <person name="Rajput S."/>
            <person name="Deng P."/>
            <person name="Jia W."/>
            <person name="Huang R."/>
            <person name="Zhang M."/>
            <person name="Sun Y."/>
            <person name="Hu J."/>
            <person name="Fu X."/>
            <person name="Schnable P.S."/>
            <person name="Li F."/>
            <person name="Zhang H."/>
            <person name="Feng B."/>
            <person name="Zhu X."/>
            <person name="Liu R."/>
            <person name="Schnable J.C."/>
            <person name="Zhu J.-K."/>
            <person name="Zhang H."/>
        </authorList>
    </citation>
    <scope>NUCLEOTIDE SEQUENCE [LARGE SCALE GENOMIC DNA]</scope>
</reference>
<accession>A0A3L6TLU0</accession>
<dbReference type="Proteomes" id="UP000275267">
    <property type="component" value="Unassembled WGS sequence"/>
</dbReference>
<keyword evidence="3" id="KW-1185">Reference proteome</keyword>
<evidence type="ECO:0008006" key="4">
    <source>
        <dbReference type="Google" id="ProtNLM"/>
    </source>
</evidence>
<dbReference type="EMBL" id="PQIB02000001">
    <property type="protein sequence ID" value="RLN40455.1"/>
    <property type="molecule type" value="Genomic_DNA"/>
</dbReference>
<feature type="region of interest" description="Disordered" evidence="1">
    <location>
        <begin position="231"/>
        <end position="269"/>
    </location>
</feature>
<dbReference type="Gene3D" id="3.90.70.10">
    <property type="entry name" value="Cysteine proteinases"/>
    <property type="match status" value="1"/>
</dbReference>
<dbReference type="OrthoDB" id="684709at2759"/>
<organism evidence="2 3">
    <name type="scientific">Panicum miliaceum</name>
    <name type="common">Proso millet</name>
    <name type="synonym">Broomcorn millet</name>
    <dbReference type="NCBI Taxonomy" id="4540"/>
    <lineage>
        <taxon>Eukaryota</taxon>
        <taxon>Viridiplantae</taxon>
        <taxon>Streptophyta</taxon>
        <taxon>Embryophyta</taxon>
        <taxon>Tracheophyta</taxon>
        <taxon>Spermatophyta</taxon>
        <taxon>Magnoliopsida</taxon>
        <taxon>Liliopsida</taxon>
        <taxon>Poales</taxon>
        <taxon>Poaceae</taxon>
        <taxon>PACMAD clade</taxon>
        <taxon>Panicoideae</taxon>
        <taxon>Panicodae</taxon>
        <taxon>Paniceae</taxon>
        <taxon>Panicinae</taxon>
        <taxon>Panicum</taxon>
        <taxon>Panicum sect. Panicum</taxon>
    </lineage>
</organism>